<dbReference type="Pfam" id="PF00320">
    <property type="entry name" value="GATA"/>
    <property type="match status" value="2"/>
</dbReference>
<keyword evidence="8" id="KW-0539">Nucleus</keyword>
<evidence type="ECO:0000256" key="9">
    <source>
        <dbReference type="PROSITE-ProRule" id="PRU00094"/>
    </source>
</evidence>
<keyword evidence="13" id="KW-1185">Reference proteome</keyword>
<accession>A0A2T3A0P1</accession>
<protein>
    <recommendedName>
        <fullName evidence="11">GATA-type domain-containing protein</fullName>
    </recommendedName>
</protein>
<dbReference type="GO" id="GO:0000978">
    <property type="term" value="F:RNA polymerase II cis-regulatory region sequence-specific DNA binding"/>
    <property type="evidence" value="ECO:0007669"/>
    <property type="project" value="TreeGrafter"/>
</dbReference>
<dbReference type="PROSITE" id="PS50114">
    <property type="entry name" value="GATA_ZN_FINGER_2"/>
    <property type="match status" value="2"/>
</dbReference>
<dbReference type="PANTHER" id="PTHR10071">
    <property type="entry name" value="TRANSCRIPTION FACTOR GATA FAMILY MEMBER"/>
    <property type="match status" value="1"/>
</dbReference>
<dbReference type="SUPFAM" id="SSF57716">
    <property type="entry name" value="Glucocorticoid receptor-like (DNA-binding domain)"/>
    <property type="match status" value="2"/>
</dbReference>
<dbReference type="GO" id="GO:0045944">
    <property type="term" value="P:positive regulation of transcription by RNA polymerase II"/>
    <property type="evidence" value="ECO:0007669"/>
    <property type="project" value="TreeGrafter"/>
</dbReference>
<evidence type="ECO:0000313" key="12">
    <source>
        <dbReference type="EMBL" id="PSR80639.1"/>
    </source>
</evidence>
<evidence type="ECO:0000256" key="4">
    <source>
        <dbReference type="ARBA" id="ARBA00022771"/>
    </source>
</evidence>
<organism evidence="12 13">
    <name type="scientific">Coniella lustricola</name>
    <dbReference type="NCBI Taxonomy" id="2025994"/>
    <lineage>
        <taxon>Eukaryota</taxon>
        <taxon>Fungi</taxon>
        <taxon>Dikarya</taxon>
        <taxon>Ascomycota</taxon>
        <taxon>Pezizomycotina</taxon>
        <taxon>Sordariomycetes</taxon>
        <taxon>Sordariomycetidae</taxon>
        <taxon>Diaporthales</taxon>
        <taxon>Schizoparmaceae</taxon>
        <taxon>Coniella</taxon>
    </lineage>
</organism>
<dbReference type="FunFam" id="3.30.50.10:FF:000007">
    <property type="entry name" value="Nitrogen regulatory AreA, N-terminal"/>
    <property type="match status" value="1"/>
</dbReference>
<dbReference type="GO" id="GO:0000981">
    <property type="term" value="F:DNA-binding transcription factor activity, RNA polymerase II-specific"/>
    <property type="evidence" value="ECO:0007669"/>
    <property type="project" value="TreeGrafter"/>
</dbReference>
<keyword evidence="5" id="KW-0862">Zinc</keyword>
<dbReference type="PRINTS" id="PR00619">
    <property type="entry name" value="GATAZNFINGER"/>
</dbReference>
<dbReference type="InParanoid" id="A0A2T3A0P1"/>
<feature type="compositionally biased region" description="Low complexity" evidence="10">
    <location>
        <begin position="338"/>
        <end position="349"/>
    </location>
</feature>
<feature type="domain" description="GATA-type" evidence="11">
    <location>
        <begin position="107"/>
        <end position="162"/>
    </location>
</feature>
<keyword evidence="2" id="KW-0479">Metal-binding</keyword>
<keyword evidence="7" id="KW-0804">Transcription</keyword>
<evidence type="ECO:0000256" key="3">
    <source>
        <dbReference type="ARBA" id="ARBA00022737"/>
    </source>
</evidence>
<dbReference type="AlphaFoldDB" id="A0A2T3A0P1"/>
<dbReference type="PROSITE" id="PS00344">
    <property type="entry name" value="GATA_ZN_FINGER_1"/>
    <property type="match status" value="2"/>
</dbReference>
<keyword evidence="3" id="KW-0677">Repeat</keyword>
<evidence type="ECO:0000256" key="5">
    <source>
        <dbReference type="ARBA" id="ARBA00022833"/>
    </source>
</evidence>
<evidence type="ECO:0000256" key="1">
    <source>
        <dbReference type="ARBA" id="ARBA00004123"/>
    </source>
</evidence>
<feature type="region of interest" description="Disordered" evidence="10">
    <location>
        <begin position="484"/>
        <end position="521"/>
    </location>
</feature>
<dbReference type="GO" id="GO:0008270">
    <property type="term" value="F:zinc ion binding"/>
    <property type="evidence" value="ECO:0007669"/>
    <property type="project" value="UniProtKB-KW"/>
</dbReference>
<dbReference type="CDD" id="cd00202">
    <property type="entry name" value="ZnF_GATA"/>
    <property type="match status" value="2"/>
</dbReference>
<evidence type="ECO:0000259" key="11">
    <source>
        <dbReference type="PROSITE" id="PS50114"/>
    </source>
</evidence>
<reference evidence="12 13" key="1">
    <citation type="journal article" date="2018" name="Mycol. Prog.">
        <title>Coniella lustricola, a new species from submerged detritus.</title>
        <authorList>
            <person name="Raudabaugh D.B."/>
            <person name="Iturriaga T."/>
            <person name="Carver A."/>
            <person name="Mondo S."/>
            <person name="Pangilinan J."/>
            <person name="Lipzen A."/>
            <person name="He G."/>
            <person name="Amirebrahimi M."/>
            <person name="Grigoriev I.V."/>
            <person name="Miller A.N."/>
        </authorList>
    </citation>
    <scope>NUCLEOTIDE SEQUENCE [LARGE SCALE GENOMIC DNA]</scope>
    <source>
        <strain evidence="12 13">B22-T-1</strain>
    </source>
</reference>
<dbReference type="FunFam" id="3.30.50.10:FF:000039">
    <property type="entry name" value="Siderophore transcription factor SreA"/>
    <property type="match status" value="1"/>
</dbReference>
<proteinExistence type="predicted"/>
<dbReference type="GO" id="GO:0034757">
    <property type="term" value="P:negative regulation of iron ion transport"/>
    <property type="evidence" value="ECO:0007669"/>
    <property type="project" value="UniProtKB-ARBA"/>
</dbReference>
<feature type="region of interest" description="Disordered" evidence="10">
    <location>
        <begin position="1"/>
        <end position="87"/>
    </location>
</feature>
<dbReference type="OrthoDB" id="515401at2759"/>
<evidence type="ECO:0000256" key="2">
    <source>
        <dbReference type="ARBA" id="ARBA00022723"/>
    </source>
</evidence>
<feature type="compositionally biased region" description="Pro residues" evidence="10">
    <location>
        <begin position="489"/>
        <end position="500"/>
    </location>
</feature>
<dbReference type="PANTHER" id="PTHR10071:SF335">
    <property type="entry name" value="IRON-SENSING TRANSCRIPTIONAL REPRESSOR-RELATED"/>
    <property type="match status" value="1"/>
</dbReference>
<dbReference type="GO" id="GO:0005634">
    <property type="term" value="C:nucleus"/>
    <property type="evidence" value="ECO:0007669"/>
    <property type="project" value="UniProtKB-SubCell"/>
</dbReference>
<feature type="domain" description="GATA-type" evidence="11">
    <location>
        <begin position="278"/>
        <end position="325"/>
    </location>
</feature>
<dbReference type="GO" id="GO:0006879">
    <property type="term" value="P:intracellular iron ion homeostasis"/>
    <property type="evidence" value="ECO:0007669"/>
    <property type="project" value="UniProtKB-ARBA"/>
</dbReference>
<dbReference type="STRING" id="2025994.A0A2T3A0P1"/>
<evidence type="ECO:0000256" key="7">
    <source>
        <dbReference type="ARBA" id="ARBA00023163"/>
    </source>
</evidence>
<keyword evidence="4 9" id="KW-0863">Zinc-finger</keyword>
<dbReference type="InterPro" id="IPR039355">
    <property type="entry name" value="Transcription_factor_GATA"/>
</dbReference>
<dbReference type="InterPro" id="IPR000679">
    <property type="entry name" value="Znf_GATA"/>
</dbReference>
<keyword evidence="6" id="KW-0805">Transcription regulation</keyword>
<dbReference type="Proteomes" id="UP000241462">
    <property type="component" value="Unassembled WGS sequence"/>
</dbReference>
<name>A0A2T3A0P1_9PEZI</name>
<dbReference type="EMBL" id="KZ678523">
    <property type="protein sequence ID" value="PSR80639.1"/>
    <property type="molecule type" value="Genomic_DNA"/>
</dbReference>
<gene>
    <name evidence="12" type="ORF">BD289DRAFT_60247</name>
</gene>
<dbReference type="InterPro" id="IPR013088">
    <property type="entry name" value="Znf_NHR/GATA"/>
</dbReference>
<dbReference type="SMART" id="SM00401">
    <property type="entry name" value="ZnF_GATA"/>
    <property type="match status" value="2"/>
</dbReference>
<evidence type="ECO:0000256" key="10">
    <source>
        <dbReference type="SAM" id="MobiDB-lite"/>
    </source>
</evidence>
<evidence type="ECO:0000313" key="13">
    <source>
        <dbReference type="Proteomes" id="UP000241462"/>
    </source>
</evidence>
<dbReference type="GO" id="GO:0000122">
    <property type="term" value="P:negative regulation of transcription by RNA polymerase II"/>
    <property type="evidence" value="ECO:0007669"/>
    <property type="project" value="TreeGrafter"/>
</dbReference>
<evidence type="ECO:0000256" key="6">
    <source>
        <dbReference type="ARBA" id="ARBA00023015"/>
    </source>
</evidence>
<comment type="subcellular location">
    <subcellularLocation>
        <location evidence="1">Nucleus</location>
    </subcellularLocation>
</comment>
<sequence length="596" mass="63300">MISDQNVMPSGMLNEKEQSTPLRTALPSRPMSSKPADSSLRARSPPPEDGSQHGRSPSPFRVKQSGLTPSPRESLAPQPISPAPSAYEPVLHDVTDASQMSIASTPTQSGQVCSNCGTSRTPLWRRSPQGATICNACGLYFKARNAARPTNLKRPPTTVSSVPPIFTERSLPAASGSQVIPSTAGAKYVAADQTPNGTCPGGGRCNGTGGAEGCSGCPAYNNRVAKSANLSVFQGQGRNGAQAGGGFGEMPELGDDPNAVDVAASQGQCQNTTVVIACQNCATTITPLWRRDEQGHTICNACGLYYKLHGVHRPVTMKKSVIKRRKRVIPASQEAAQEESVVPESVGSSSPPPLMLRERGSMNPDGSVNLGLRRQHEQQPLQLVPESILRQNRPSPPLLSGDLTQYSSHLRQHREMPDSLSDDNRLAPITSFAAASGRQSSLSPASFLAPMRKRSFGDTENSSAAEPEHNKRLSSIKSILSDKGVATPLLPPPPPPPPLSLGPTKNRSPHMTNADEPMRSPPYLCSPVVTMASALSSGPYLAASPTPGPAYSELVRRLSDESDASKAERRAALQREAEGMRKMLAAKEKELADLEV</sequence>
<dbReference type="Gene3D" id="3.30.50.10">
    <property type="entry name" value="Erythroid Transcription Factor GATA-1, subunit A"/>
    <property type="match status" value="2"/>
</dbReference>
<feature type="region of interest" description="Disordered" evidence="10">
    <location>
        <begin position="332"/>
        <end position="353"/>
    </location>
</feature>
<evidence type="ECO:0000256" key="8">
    <source>
        <dbReference type="ARBA" id="ARBA00023242"/>
    </source>
</evidence>